<evidence type="ECO:0000256" key="5">
    <source>
        <dbReference type="ARBA" id="ARBA00023163"/>
    </source>
</evidence>
<keyword evidence="1" id="KW-0479">Metal-binding</keyword>
<dbReference type="STRING" id="64571.A0A1Y2G5P2"/>
<feature type="compositionally biased region" description="Basic residues" evidence="7">
    <location>
        <begin position="16"/>
        <end position="25"/>
    </location>
</feature>
<evidence type="ECO:0000256" key="7">
    <source>
        <dbReference type="SAM" id="MobiDB-lite"/>
    </source>
</evidence>
<feature type="region of interest" description="Disordered" evidence="7">
    <location>
        <begin position="863"/>
        <end position="897"/>
    </location>
</feature>
<feature type="compositionally biased region" description="Low complexity" evidence="7">
    <location>
        <begin position="1115"/>
        <end position="1127"/>
    </location>
</feature>
<reference evidence="9 10" key="1">
    <citation type="submission" date="2016-07" db="EMBL/GenBank/DDBJ databases">
        <title>Pervasive Adenine N6-methylation of Active Genes in Fungi.</title>
        <authorList>
            <consortium name="DOE Joint Genome Institute"/>
            <person name="Mondo S.J."/>
            <person name="Dannebaum R.O."/>
            <person name="Kuo R.C."/>
            <person name="Labutti K."/>
            <person name="Haridas S."/>
            <person name="Kuo A."/>
            <person name="Salamov A."/>
            <person name="Ahrendt S.R."/>
            <person name="Lipzen A."/>
            <person name="Sullivan W."/>
            <person name="Andreopoulos W.B."/>
            <person name="Clum A."/>
            <person name="Lindquist E."/>
            <person name="Daum C."/>
            <person name="Ramamoorthy G.K."/>
            <person name="Gryganskyi A."/>
            <person name="Culley D."/>
            <person name="Magnuson J.K."/>
            <person name="James T.Y."/>
            <person name="O'Malley M.A."/>
            <person name="Stajich J.E."/>
            <person name="Spatafora J.W."/>
            <person name="Visel A."/>
            <person name="Grigoriev I.V."/>
        </authorList>
    </citation>
    <scope>NUCLEOTIDE SEQUENCE [LARGE SCALE GENOMIC DNA]</scope>
    <source>
        <strain evidence="9 10">NRRL 3116</strain>
    </source>
</reference>
<feature type="compositionally biased region" description="Low complexity" evidence="7">
    <location>
        <begin position="146"/>
        <end position="157"/>
    </location>
</feature>
<feature type="region of interest" description="Disordered" evidence="7">
    <location>
        <begin position="1"/>
        <end position="45"/>
    </location>
</feature>
<evidence type="ECO:0000256" key="2">
    <source>
        <dbReference type="ARBA" id="ARBA00022833"/>
    </source>
</evidence>
<keyword evidence="3" id="KW-0805">Transcription regulation</keyword>
<evidence type="ECO:0000313" key="9">
    <source>
        <dbReference type="EMBL" id="ORY95979.1"/>
    </source>
</evidence>
<sequence length="1192" mass="131790">MADVDEFPQNDEAAKRFKSGPKRKQPGTVILPPASSSSGSSSFSYSLSTQQPILTHNTPASSAIETLSSTSWGASTTDHPNISGTSSMVYQQPRSIQHHTLPAQPLQLDSSSFQHLSNGNSIGSAASHDSKKTTVSDGLRSPVNESSSTRHVRNSSSFLDLPTPKTVNIVDHSSAEDLEALTTMLAETTLNSLSYYGPNAAMVATVFNDEDLWGPQLGAGNTESDVLVPEELQILPDAATRDHLIALYYKNHYCSLPMVQREVLRVCQENIHIPHCLLLCNAVYYCGSMYSANAHMLRKDMNDESTVGEEFFSRGQALLEKKYLTTHLCTIQALLLFAIGFKSPAQRLAFISQAITMALDMGLHTRLDESIHPFVRAYRARVFWCCYLFDSTASAVNGKPGLINDDEISVEMFQAGDLGPESETFSDQYLIHCLHGWQLCRKIRKNSKLIVRQPPPDRSLLLDNLARLDNELVEWQRNLPKPFDFQPIDGCIISKISSLAACAQLLCYALIILLHHPYLPNPKSPDAFQPPAPGMPDSQGYCTQAAKEITKIAGILLREAPRTFEQNTPARYALNFAIRIHLRNSKCIADTALAKDSRRDLQKTMDYIEHVENLQFFRINRGKKSDVADLLASCRAALAQQKSSLDLAKEAAAIKHRQMLKEKEALKMNQTRQQAQKHDASVQPPVLASQPFPTFEPVFDTSPSPSQIVRSMQEAQQHKNIQQQSYKQHELHVQMYTQERNQQELAKLNQLQRQGQLDLDHQRQEYFQQLAMAKHKQQIFMQHQHHFHHPHVYRPQPHQPHLQQRTPEQQTPHLPITHSHRQQQNLPRNIIQAAMSQASALDSNQIGLTPFVGVGSGVHNVDNNLNHASSNSNNNINNNGNNNDNSNNNGNGNINGDISSNGLNNNIIHNNNISTQNYGSNMLPLLNVQDPSVFAKLSPEQQQQLFVAFSQSLINQGNILFPQQGPVDFDGKSGQGAYSSQRTSMLEFGGLMSNIYPSSLPLSDVSHIDANTFTSVALMNNTATISSNNSRIGLDGCVNDGVSITPQSMQNQSQSLSQLQAQVQQQQQQNSTYNKSAVGVGEGHSHSYNHNNSNIINNTISLSDTNGGSRSNRFGSPESISSPGGSISEESILKSWSISTLHDNIFLDPNIARDDPRNDLGSFMYLPSEFEYGDAAALSPSLSSTSGSGNGN</sequence>
<dbReference type="InterPro" id="IPR051615">
    <property type="entry name" value="Transcr_Regulatory_Elem"/>
</dbReference>
<dbReference type="GeneID" id="33567956"/>
<comment type="caution">
    <text evidence="9">The sequence shown here is derived from an EMBL/GenBank/DDBJ whole genome shotgun (WGS) entry which is preliminary data.</text>
</comment>
<dbReference type="AlphaFoldDB" id="A0A1Y2G5P2"/>
<evidence type="ECO:0000256" key="1">
    <source>
        <dbReference type="ARBA" id="ARBA00022723"/>
    </source>
</evidence>
<evidence type="ECO:0000256" key="6">
    <source>
        <dbReference type="ARBA" id="ARBA00023242"/>
    </source>
</evidence>
<feature type="domain" description="Xylanolytic transcriptional activator regulatory" evidence="8">
    <location>
        <begin position="347"/>
        <end position="419"/>
    </location>
</feature>
<keyword evidence="5" id="KW-0804">Transcription</keyword>
<organism evidence="9 10">
    <name type="scientific">Lobosporangium transversale</name>
    <dbReference type="NCBI Taxonomy" id="64571"/>
    <lineage>
        <taxon>Eukaryota</taxon>
        <taxon>Fungi</taxon>
        <taxon>Fungi incertae sedis</taxon>
        <taxon>Mucoromycota</taxon>
        <taxon>Mortierellomycotina</taxon>
        <taxon>Mortierellomycetes</taxon>
        <taxon>Mortierellales</taxon>
        <taxon>Mortierellaceae</taxon>
        <taxon>Lobosporangium</taxon>
    </lineage>
</organism>
<proteinExistence type="predicted"/>
<dbReference type="Proteomes" id="UP000193648">
    <property type="component" value="Unassembled WGS sequence"/>
</dbReference>
<dbReference type="GO" id="GO:0006351">
    <property type="term" value="P:DNA-templated transcription"/>
    <property type="evidence" value="ECO:0007669"/>
    <property type="project" value="InterPro"/>
</dbReference>
<evidence type="ECO:0000259" key="8">
    <source>
        <dbReference type="SMART" id="SM00906"/>
    </source>
</evidence>
<evidence type="ECO:0000256" key="3">
    <source>
        <dbReference type="ARBA" id="ARBA00023015"/>
    </source>
</evidence>
<dbReference type="GO" id="GO:0008270">
    <property type="term" value="F:zinc ion binding"/>
    <property type="evidence" value="ECO:0007669"/>
    <property type="project" value="InterPro"/>
</dbReference>
<dbReference type="RefSeq" id="XP_021875420.1">
    <property type="nucleotide sequence ID" value="XM_022026113.1"/>
</dbReference>
<evidence type="ECO:0000313" key="10">
    <source>
        <dbReference type="Proteomes" id="UP000193648"/>
    </source>
</evidence>
<dbReference type="GO" id="GO:0003677">
    <property type="term" value="F:DNA binding"/>
    <property type="evidence" value="ECO:0007669"/>
    <property type="project" value="UniProtKB-KW"/>
</dbReference>
<dbReference type="InParanoid" id="A0A1Y2G5P2"/>
<feature type="compositionally biased region" description="Low complexity" evidence="7">
    <location>
        <begin position="35"/>
        <end position="45"/>
    </location>
</feature>
<name>A0A1Y2G5P2_9FUNG</name>
<dbReference type="EMBL" id="MCFF01000081">
    <property type="protein sequence ID" value="ORY95979.1"/>
    <property type="molecule type" value="Genomic_DNA"/>
</dbReference>
<feature type="compositionally biased region" description="Low complexity" evidence="7">
    <location>
        <begin position="1047"/>
        <end position="1071"/>
    </location>
</feature>
<gene>
    <name evidence="9" type="ORF">BCR41DRAFT_365069</name>
</gene>
<feature type="compositionally biased region" description="Low complexity" evidence="7">
    <location>
        <begin position="1086"/>
        <end position="1103"/>
    </location>
</feature>
<feature type="region of interest" description="Disordered" evidence="7">
    <location>
        <begin position="111"/>
        <end position="159"/>
    </location>
</feature>
<feature type="compositionally biased region" description="Polar residues" evidence="7">
    <location>
        <begin position="111"/>
        <end position="124"/>
    </location>
</feature>
<dbReference type="SMART" id="SM00906">
    <property type="entry name" value="Fungal_trans"/>
    <property type="match status" value="1"/>
</dbReference>
<keyword evidence="6" id="KW-0539">Nucleus</keyword>
<evidence type="ECO:0000256" key="4">
    <source>
        <dbReference type="ARBA" id="ARBA00023125"/>
    </source>
</evidence>
<protein>
    <submittedName>
        <fullName evidence="9">Fungal-specific transcription factor domain-domain-containing protein</fullName>
    </submittedName>
</protein>
<accession>A0A1Y2G5P2</accession>
<dbReference type="CDD" id="cd12148">
    <property type="entry name" value="fungal_TF_MHR"/>
    <property type="match status" value="1"/>
</dbReference>
<keyword evidence="10" id="KW-1185">Reference proteome</keyword>
<dbReference type="InterPro" id="IPR007219">
    <property type="entry name" value="XnlR_reg_dom"/>
</dbReference>
<feature type="compositionally biased region" description="Polar residues" evidence="7">
    <location>
        <begin position="1104"/>
        <end position="1114"/>
    </location>
</feature>
<dbReference type="PANTHER" id="PTHR31313">
    <property type="entry name" value="TY1 ENHANCER ACTIVATOR"/>
    <property type="match status" value="1"/>
</dbReference>
<feature type="region of interest" description="Disordered" evidence="7">
    <location>
        <begin position="1045"/>
        <end position="1127"/>
    </location>
</feature>
<keyword evidence="2" id="KW-0862">Zinc</keyword>
<dbReference type="Pfam" id="PF04082">
    <property type="entry name" value="Fungal_trans"/>
    <property type="match status" value="1"/>
</dbReference>
<keyword evidence="4" id="KW-0238">DNA-binding</keyword>
<dbReference type="OrthoDB" id="2154091at2759"/>
<dbReference type="PANTHER" id="PTHR31313:SF81">
    <property type="entry name" value="TY1 ENHANCER ACTIVATOR"/>
    <property type="match status" value="1"/>
</dbReference>